<feature type="chain" id="PRO_5042212250" evidence="1">
    <location>
        <begin position="18"/>
        <end position="119"/>
    </location>
</feature>
<reference evidence="3" key="1">
    <citation type="submission" date="2024-02" db="UniProtKB">
        <authorList>
            <consortium name="WormBaseParasite"/>
        </authorList>
    </citation>
    <scope>IDENTIFICATION</scope>
</reference>
<dbReference type="WBParaSite" id="MBELARI_LOCUS6434">
    <property type="protein sequence ID" value="MBELARI_LOCUS6434"/>
    <property type="gene ID" value="MBELARI_LOCUS6434"/>
</dbReference>
<accession>A0AAF3JAF3</accession>
<name>A0AAF3JAF3_9BILA</name>
<feature type="signal peptide" evidence="1">
    <location>
        <begin position="1"/>
        <end position="17"/>
    </location>
</feature>
<keyword evidence="1" id="KW-0732">Signal</keyword>
<proteinExistence type="predicted"/>
<dbReference type="Proteomes" id="UP000887575">
    <property type="component" value="Unassembled WGS sequence"/>
</dbReference>
<evidence type="ECO:0000313" key="3">
    <source>
        <dbReference type="WBParaSite" id="MBELARI_LOCUS6434"/>
    </source>
</evidence>
<sequence>MQAFALVSSVLVTVIVASRDSQPCNLAVCPTGYTCRTEDKHCVGIGGKELEIIGECVNLLCPESYTCVEDACIRPPQKRLAGAEAIGPCVNLKCPAFHICELAENKCYPIDKTVSIYTP</sequence>
<organism evidence="2 3">
    <name type="scientific">Mesorhabditis belari</name>
    <dbReference type="NCBI Taxonomy" id="2138241"/>
    <lineage>
        <taxon>Eukaryota</taxon>
        <taxon>Metazoa</taxon>
        <taxon>Ecdysozoa</taxon>
        <taxon>Nematoda</taxon>
        <taxon>Chromadorea</taxon>
        <taxon>Rhabditida</taxon>
        <taxon>Rhabditina</taxon>
        <taxon>Rhabditomorpha</taxon>
        <taxon>Rhabditoidea</taxon>
        <taxon>Rhabditidae</taxon>
        <taxon>Mesorhabditinae</taxon>
        <taxon>Mesorhabditis</taxon>
    </lineage>
</organism>
<dbReference type="AlphaFoldDB" id="A0AAF3JAF3"/>
<protein>
    <submittedName>
        <fullName evidence="3">Uncharacterized protein</fullName>
    </submittedName>
</protein>
<evidence type="ECO:0000256" key="1">
    <source>
        <dbReference type="SAM" id="SignalP"/>
    </source>
</evidence>
<evidence type="ECO:0000313" key="2">
    <source>
        <dbReference type="Proteomes" id="UP000887575"/>
    </source>
</evidence>
<keyword evidence="2" id="KW-1185">Reference proteome</keyword>